<reference evidence="1" key="1">
    <citation type="submission" date="2021-01" db="EMBL/GenBank/DDBJ databases">
        <authorList>
            <consortium name="Genoscope - CEA"/>
            <person name="William W."/>
        </authorList>
    </citation>
    <scope>NUCLEOTIDE SEQUENCE</scope>
</reference>
<name>A0A8S1Q8X8_9CILI</name>
<dbReference type="EMBL" id="CAJJDN010000098">
    <property type="protein sequence ID" value="CAD8111635.1"/>
    <property type="molecule type" value="Genomic_DNA"/>
</dbReference>
<organism evidence="1 2">
    <name type="scientific">Paramecium sonneborni</name>
    <dbReference type="NCBI Taxonomy" id="65129"/>
    <lineage>
        <taxon>Eukaryota</taxon>
        <taxon>Sar</taxon>
        <taxon>Alveolata</taxon>
        <taxon>Ciliophora</taxon>
        <taxon>Intramacronucleata</taxon>
        <taxon>Oligohymenophorea</taxon>
        <taxon>Peniculida</taxon>
        <taxon>Parameciidae</taxon>
        <taxon>Paramecium</taxon>
    </lineage>
</organism>
<comment type="caution">
    <text evidence="1">The sequence shown here is derived from an EMBL/GenBank/DDBJ whole genome shotgun (WGS) entry which is preliminary data.</text>
</comment>
<dbReference type="AlphaFoldDB" id="A0A8S1Q8X8"/>
<evidence type="ECO:0000313" key="1">
    <source>
        <dbReference type="EMBL" id="CAD8111635.1"/>
    </source>
</evidence>
<gene>
    <name evidence="1" type="ORF">PSON_ATCC_30995.1.T0980173</name>
</gene>
<keyword evidence="2" id="KW-1185">Reference proteome</keyword>
<dbReference type="Proteomes" id="UP000692954">
    <property type="component" value="Unassembled WGS sequence"/>
</dbReference>
<protein>
    <submittedName>
        <fullName evidence="1">Uncharacterized protein</fullName>
    </submittedName>
</protein>
<sequence length="516" mass="60556">MSNLLCPQHNLPIIQIDIDINTLIGDRTVCLECPSKTRENINRVLNIYEKINKPHLDQINSIKKGLFNSTKQFQKRISQIQEILNMQINQLQSSIEKENQNIIFDLSEYEKDFQVNIELLTLTKLQQIAQKVVSHQSNLVESSSFSLQYQNIFKSIELVKQKFQKLIDEIQLNLQKQLNSLTIYFGTFMKDIQIEQIKNELLSQCQIKSEYQVVFQLDKNYETCALNDKLVFLSQKNDNRIESYQLQVQNEFQNINVSFNDIISLCLNEQQLIIRSSENEISIRQIDNLIVQKQMITGSNKEKGYNSCMVVSENNEFFIFAQPMPKIMIFIKKDNKNQIWSEYFTIEGFGWPVQDLSCHSETLNIVICTHNKDIFIWKKEITKNNLIRWIQYGDPIRKAHNERIYSVSWIKSDQFLSGGLQILNWKQNQNGEFTVIQKIEKFHIIDKFCFLRIPKILIIQESGNCLEICQIDEKNQINKLYCIKGNQKILSISQISSSIAINNLEDNKFQIIKFSF</sequence>
<proteinExistence type="predicted"/>
<dbReference type="OrthoDB" id="302825at2759"/>
<accession>A0A8S1Q8X8</accession>
<evidence type="ECO:0000313" key="2">
    <source>
        <dbReference type="Proteomes" id="UP000692954"/>
    </source>
</evidence>